<sequence length="85" mass="10008">MNEFAKMIYEQWSKDNDDRNVYFQKGKELHEELQEILSYKLSEKVYMEFCESCLEVEENAFIDGFAYACKCISNGKIEFGGADHE</sequence>
<reference evidence="1 2" key="1">
    <citation type="journal article" date="2021" name="ISME Commun">
        <title>Automated analysis of genomic sequences facilitates high-throughput and comprehensive description of bacteria.</title>
        <authorList>
            <person name="Hitch T.C.A."/>
        </authorList>
    </citation>
    <scope>NUCLEOTIDE SEQUENCE [LARGE SCALE GENOMIC DNA]</scope>
    <source>
        <strain evidence="1 2">H2_18</strain>
    </source>
</reference>
<organism evidence="1 2">
    <name type="scientific">Faecalicatena acetigenes</name>
    <dbReference type="NCBI Taxonomy" id="2981790"/>
    <lineage>
        <taxon>Bacteria</taxon>
        <taxon>Bacillati</taxon>
        <taxon>Bacillota</taxon>
        <taxon>Clostridia</taxon>
        <taxon>Lachnospirales</taxon>
        <taxon>Lachnospiraceae</taxon>
        <taxon>Faecalicatena</taxon>
    </lineage>
</organism>
<evidence type="ECO:0000313" key="1">
    <source>
        <dbReference type="EMBL" id="MCU6748014.1"/>
    </source>
</evidence>
<protein>
    <recommendedName>
        <fullName evidence="3">Phage protein</fullName>
    </recommendedName>
</protein>
<dbReference type="Proteomes" id="UP001652394">
    <property type="component" value="Unassembled WGS sequence"/>
</dbReference>
<accession>A0ABT2TEC4</accession>
<name>A0ABT2TEC4_9FIRM</name>
<dbReference type="RefSeq" id="WP_267304121.1">
    <property type="nucleotide sequence ID" value="NZ_JAOQJX010000015.1"/>
</dbReference>
<keyword evidence="2" id="KW-1185">Reference proteome</keyword>
<evidence type="ECO:0000313" key="2">
    <source>
        <dbReference type="Proteomes" id="UP001652394"/>
    </source>
</evidence>
<gene>
    <name evidence="1" type="ORF">OCV51_10180</name>
</gene>
<evidence type="ECO:0008006" key="3">
    <source>
        <dbReference type="Google" id="ProtNLM"/>
    </source>
</evidence>
<proteinExistence type="predicted"/>
<comment type="caution">
    <text evidence="1">The sequence shown here is derived from an EMBL/GenBank/DDBJ whole genome shotgun (WGS) entry which is preliminary data.</text>
</comment>
<dbReference type="EMBL" id="JAOQJX010000015">
    <property type="protein sequence ID" value="MCU6748014.1"/>
    <property type="molecule type" value="Genomic_DNA"/>
</dbReference>